<evidence type="ECO:0000256" key="6">
    <source>
        <dbReference type="PIRNR" id="PIRNR002111"/>
    </source>
</evidence>
<dbReference type="InterPro" id="IPR050437">
    <property type="entry name" value="Ribos_protein_bS1-like"/>
</dbReference>
<dbReference type="SUPFAM" id="SSF50249">
    <property type="entry name" value="Nucleic acid-binding proteins"/>
    <property type="match status" value="6"/>
</dbReference>
<dbReference type="CDD" id="cd05688">
    <property type="entry name" value="S1_RPS1_repeat_ec3"/>
    <property type="match status" value="1"/>
</dbReference>
<dbReference type="NCBIfam" id="TIGR00717">
    <property type="entry name" value="rpsA"/>
    <property type="match status" value="1"/>
</dbReference>
<evidence type="ECO:0000259" key="7">
    <source>
        <dbReference type="PROSITE" id="PS50126"/>
    </source>
</evidence>
<comment type="similarity">
    <text evidence="1 6">Belongs to the bacterial ribosomal protein bS1 family.</text>
</comment>
<dbReference type="Proteomes" id="UP000509549">
    <property type="component" value="Chromosome"/>
</dbReference>
<keyword evidence="9" id="KW-1185">Reference proteome</keyword>
<feature type="domain" description="S1 motif" evidence="7">
    <location>
        <begin position="452"/>
        <end position="521"/>
    </location>
</feature>
<dbReference type="FunFam" id="2.40.50.140:FF:000018">
    <property type="entry name" value="30S ribosomal protein S1"/>
    <property type="match status" value="1"/>
</dbReference>
<dbReference type="InterPro" id="IPR000110">
    <property type="entry name" value="Ribosomal_bS1"/>
</dbReference>
<dbReference type="SMART" id="SM00316">
    <property type="entry name" value="S1"/>
    <property type="match status" value="6"/>
</dbReference>
<dbReference type="EMBL" id="LR794158">
    <property type="protein sequence ID" value="CAB3976375.1"/>
    <property type="molecule type" value="Genomic_DNA"/>
</dbReference>
<evidence type="ECO:0000256" key="5">
    <source>
        <dbReference type="ARBA" id="ARBA00023274"/>
    </source>
</evidence>
<accession>A0A6J5JWR2</accession>
<dbReference type="PROSITE" id="PS50126">
    <property type="entry name" value="S1"/>
    <property type="match status" value="6"/>
</dbReference>
<dbReference type="PIRSF" id="PIRSF002111">
    <property type="entry name" value="RpsA"/>
    <property type="match status" value="1"/>
</dbReference>
<feature type="domain" description="S1 motif" evidence="7">
    <location>
        <begin position="365"/>
        <end position="435"/>
    </location>
</feature>
<dbReference type="KEGG" id="acil:ESZ_00169"/>
<keyword evidence="2" id="KW-0677">Repeat</keyword>
<evidence type="ECO:0000313" key="8">
    <source>
        <dbReference type="EMBL" id="CAB3976375.1"/>
    </source>
</evidence>
<dbReference type="GO" id="GO:0022627">
    <property type="term" value="C:cytosolic small ribosomal subunit"/>
    <property type="evidence" value="ECO:0007669"/>
    <property type="project" value="TreeGrafter"/>
</dbReference>
<proteinExistence type="inferred from homology"/>
<dbReference type="InterPro" id="IPR003029">
    <property type="entry name" value="S1_domain"/>
</dbReference>
<feature type="domain" description="S1 motif" evidence="7">
    <location>
        <begin position="278"/>
        <end position="348"/>
    </location>
</feature>
<dbReference type="PRINTS" id="PR00681">
    <property type="entry name" value="RIBOSOMALS1"/>
</dbReference>
<evidence type="ECO:0000256" key="3">
    <source>
        <dbReference type="ARBA" id="ARBA00022884"/>
    </source>
</evidence>
<protein>
    <recommendedName>
        <fullName evidence="6">30S ribosomal protein S1</fullName>
    </recommendedName>
</protein>
<feature type="domain" description="S1 motif" evidence="7">
    <location>
        <begin position="106"/>
        <end position="172"/>
    </location>
</feature>
<dbReference type="AlphaFoldDB" id="A0A6J5JWR2"/>
<keyword evidence="3 6" id="KW-0694">RNA-binding</keyword>
<dbReference type="GO" id="GO:0003729">
    <property type="term" value="F:mRNA binding"/>
    <property type="evidence" value="ECO:0007669"/>
    <property type="project" value="TreeGrafter"/>
</dbReference>
<dbReference type="InterPro" id="IPR035104">
    <property type="entry name" value="Ribosomal_protein_S1-like"/>
</dbReference>
<dbReference type="PANTHER" id="PTHR10724:SF7">
    <property type="entry name" value="SMALL RIBOSOMAL SUBUNIT PROTEIN BS1C"/>
    <property type="match status" value="1"/>
</dbReference>
<dbReference type="NCBIfam" id="NF004954">
    <property type="entry name" value="PRK06299.1-4"/>
    <property type="match status" value="1"/>
</dbReference>
<dbReference type="Pfam" id="PF00575">
    <property type="entry name" value="S1"/>
    <property type="match status" value="5"/>
</dbReference>
<feature type="domain" description="S1 motif" evidence="7">
    <location>
        <begin position="193"/>
        <end position="261"/>
    </location>
</feature>
<dbReference type="PANTHER" id="PTHR10724">
    <property type="entry name" value="30S RIBOSOMAL PROTEIN S1"/>
    <property type="match status" value="1"/>
</dbReference>
<organism evidence="8 9">
    <name type="scientific">Candidatus Azoamicus ciliaticola</name>
    <dbReference type="NCBI Taxonomy" id="2652803"/>
    <lineage>
        <taxon>Bacteria</taxon>
        <taxon>Pseudomonadati</taxon>
        <taxon>Pseudomonadota</taxon>
        <taxon>Gammaproteobacteria</taxon>
        <taxon>Candidatus Azoamicaceae</taxon>
        <taxon>Candidatus Azoamicus</taxon>
    </lineage>
</organism>
<feature type="domain" description="S1 motif" evidence="7">
    <location>
        <begin position="22"/>
        <end position="88"/>
    </location>
</feature>
<gene>
    <name evidence="8" type="primary">rpsA</name>
    <name evidence="8" type="ORF">ESZ_00169</name>
</gene>
<dbReference type="GO" id="GO:0003735">
    <property type="term" value="F:structural constituent of ribosome"/>
    <property type="evidence" value="ECO:0007669"/>
    <property type="project" value="InterPro"/>
</dbReference>
<name>A0A6J5JWR2_9GAMM</name>
<dbReference type="NCBIfam" id="NF004952">
    <property type="entry name" value="PRK06299.1-2"/>
    <property type="match status" value="1"/>
</dbReference>
<evidence type="ECO:0000256" key="2">
    <source>
        <dbReference type="ARBA" id="ARBA00022737"/>
    </source>
</evidence>
<comment type="function">
    <text evidence="6">Binds mRNA; thus facilitating recognition of the initiation point. It is needed to translate mRNA with a short Shine-Dalgarno (SD) purine-rich sequence.</text>
</comment>
<keyword evidence="5 6" id="KW-0687">Ribonucleoprotein</keyword>
<keyword evidence="4 6" id="KW-0689">Ribosomal protein</keyword>
<dbReference type="GO" id="GO:0006412">
    <property type="term" value="P:translation"/>
    <property type="evidence" value="ECO:0007669"/>
    <property type="project" value="InterPro"/>
</dbReference>
<dbReference type="FunFam" id="2.40.50.140:FF:000011">
    <property type="entry name" value="30S ribosomal protein S1"/>
    <property type="match status" value="1"/>
</dbReference>
<dbReference type="CDD" id="cd04465">
    <property type="entry name" value="S1_RPS1_repeat_ec2_hs2"/>
    <property type="match status" value="1"/>
</dbReference>
<dbReference type="RefSeq" id="WP_176604905.1">
    <property type="nucleotide sequence ID" value="NZ_LR794158.1"/>
</dbReference>
<evidence type="ECO:0000313" key="9">
    <source>
        <dbReference type="Proteomes" id="UP000509549"/>
    </source>
</evidence>
<evidence type="ECO:0000256" key="4">
    <source>
        <dbReference type="ARBA" id="ARBA00022980"/>
    </source>
</evidence>
<reference evidence="8 9" key="1">
    <citation type="submission" date="2020-04" db="EMBL/GenBank/DDBJ databases">
        <authorList>
            <person name="Graf S J."/>
        </authorList>
    </citation>
    <scope>NUCLEOTIDE SEQUENCE [LARGE SCALE GENOMIC DNA]</scope>
    <source>
        <strain evidence="8">1</strain>
    </source>
</reference>
<sequence length="557" mass="62739">MKDGSFCDLYNNVLKNPNIYPGALILGEVTDISSNFVTINAFLKSDGYIPIAQFIDEDGGLEVEIGNKVEVVIEYLEDLSGDIKLSREKAKKIRSWEDLEKIYKSNETVSGYVTAKVKGGFTVKINVIKAFLPGSLVSFKSAIDSEEVKGKELKFKIIKLEKKKNNIVLSQKFILEEKTNKNFQNLLLKINEGDTISGVVKNITDYGAFIDLGGLDGLLHITDMSWKRVKHPNNILKIGDDIKVKILKFDKETNRVSLGLKQLTQDPWDIVKTKYKEGVMVSGVVTNITDYGCFVELEDGIEGLVHLSEMDWTNKNVNPNKVVKQGIKVSVSILDINVDRRRISLGLKQCTDNPWATFFKLHKDGDIVSGKIKSITDFGLFLELSGGIDGLVHLSDLSWDSSNDNVLREYKKGEEIKAVILGIDVERERISLGIKQLTQDPFISYTSKFVKGSIVECFVIRKLEKGFIVKLNDKLDGFLKANELIYSKICKKLADQNDKSLIKARIVNIDKKNRNIILVVKNEVIHNKKDVLKSETKYVNKLQKNKPTLGDLLKKQM</sequence>
<evidence type="ECO:0000256" key="1">
    <source>
        <dbReference type="ARBA" id="ARBA00006767"/>
    </source>
</evidence>
<dbReference type="Gene3D" id="2.40.50.140">
    <property type="entry name" value="Nucleic acid-binding proteins"/>
    <property type="match status" value="6"/>
</dbReference>
<dbReference type="InterPro" id="IPR012340">
    <property type="entry name" value="NA-bd_OB-fold"/>
</dbReference>